<feature type="compositionally biased region" description="Basic and acidic residues" evidence="1">
    <location>
        <begin position="44"/>
        <end position="54"/>
    </location>
</feature>
<dbReference type="Proteomes" id="UP000186736">
    <property type="component" value="Unassembled WGS sequence"/>
</dbReference>
<evidence type="ECO:0000256" key="1">
    <source>
        <dbReference type="SAM" id="MobiDB-lite"/>
    </source>
</evidence>
<gene>
    <name evidence="2" type="ORF">PSEMO_60490</name>
</gene>
<accession>A0A1Q9QVC4</accession>
<feature type="region of interest" description="Disordered" evidence="1">
    <location>
        <begin position="44"/>
        <end position="63"/>
    </location>
</feature>
<evidence type="ECO:0000313" key="2">
    <source>
        <dbReference type="EMBL" id="OLS59088.1"/>
    </source>
</evidence>
<dbReference type="EMBL" id="MKZO01000075">
    <property type="protein sequence ID" value="OLS59088.1"/>
    <property type="molecule type" value="Genomic_DNA"/>
</dbReference>
<comment type="caution">
    <text evidence="2">The sequence shown here is derived from an EMBL/GenBank/DDBJ whole genome shotgun (WGS) entry which is preliminary data.</text>
</comment>
<dbReference type="OrthoDB" id="9799384at2"/>
<reference evidence="2 3" key="1">
    <citation type="submission" date="2016-10" db="EMBL/GenBank/DDBJ databases">
        <title>Genome Sequence of Pseudomonas putida GM4FR.</title>
        <authorList>
            <person name="Poehlein A."/>
            <person name="Wemheuer F."/>
            <person name="Hollensteiner J."/>
            <person name="Wemheuer B."/>
        </authorList>
    </citation>
    <scope>NUCLEOTIDE SEQUENCE [LARGE SCALE GENOMIC DNA]</scope>
    <source>
        <strain evidence="2 3">GM4FR</strain>
    </source>
</reference>
<protein>
    <submittedName>
        <fullName evidence="2">Uncharacterized protein</fullName>
    </submittedName>
</protein>
<evidence type="ECO:0000313" key="3">
    <source>
        <dbReference type="Proteomes" id="UP000186736"/>
    </source>
</evidence>
<dbReference type="RefSeq" id="WP_144443654.1">
    <property type="nucleotide sequence ID" value="NZ_MKZO01000075.1"/>
</dbReference>
<organism evidence="2 3">
    <name type="scientific">Pseudomonas putida</name>
    <name type="common">Arthrobacter siderocapsulatus</name>
    <dbReference type="NCBI Taxonomy" id="303"/>
    <lineage>
        <taxon>Bacteria</taxon>
        <taxon>Pseudomonadati</taxon>
        <taxon>Pseudomonadota</taxon>
        <taxon>Gammaproteobacteria</taxon>
        <taxon>Pseudomonadales</taxon>
        <taxon>Pseudomonadaceae</taxon>
        <taxon>Pseudomonas</taxon>
    </lineage>
</organism>
<name>A0A1Q9QVC4_PSEPU</name>
<sequence>MEENLFNRLVESMIEMDRIHREELVYSRKLAVDPALVGAGLSDRRTAAMEREAVPKSSSENLP</sequence>
<dbReference type="AlphaFoldDB" id="A0A1Q9QVC4"/>
<proteinExistence type="predicted"/>